<proteinExistence type="predicted"/>
<evidence type="ECO:0000313" key="2">
    <source>
        <dbReference type="EMBL" id="CUN11160.1"/>
    </source>
</evidence>
<dbReference type="EMBL" id="CYYA01000012">
    <property type="protein sequence ID" value="CUN11160.1"/>
    <property type="molecule type" value="Genomic_DNA"/>
</dbReference>
<dbReference type="SUPFAM" id="SSF52540">
    <property type="entry name" value="P-loop containing nucleoside triphosphate hydrolases"/>
    <property type="match status" value="1"/>
</dbReference>
<dbReference type="STRING" id="39490.ERS852448_01918"/>
<evidence type="ECO:0000313" key="3">
    <source>
        <dbReference type="EMBL" id="MSD17244.1"/>
    </source>
</evidence>
<dbReference type="OrthoDB" id="9791162at2"/>
<dbReference type="EMBL" id="WKRA01000034">
    <property type="protein sequence ID" value="MSD17244.1"/>
    <property type="molecule type" value="Genomic_DNA"/>
</dbReference>
<organism evidence="2 4">
    <name type="scientific">Eubacterium ramulus</name>
    <dbReference type="NCBI Taxonomy" id="39490"/>
    <lineage>
        <taxon>Bacteria</taxon>
        <taxon>Bacillati</taxon>
        <taxon>Bacillota</taxon>
        <taxon>Clostridia</taxon>
        <taxon>Eubacteriales</taxon>
        <taxon>Eubacteriaceae</taxon>
        <taxon>Eubacterium</taxon>
    </lineage>
</organism>
<evidence type="ECO:0000313" key="5">
    <source>
        <dbReference type="Proteomes" id="UP000431304"/>
    </source>
</evidence>
<dbReference type="Pfam" id="PF13614">
    <property type="entry name" value="AAA_31"/>
    <property type="match status" value="1"/>
</dbReference>
<dbReference type="InterPro" id="IPR027417">
    <property type="entry name" value="P-loop_NTPase"/>
</dbReference>
<accession>A0A173U9L2</accession>
<sequence>MCKVIAITNQKGGCAKTNVTVNLGIGLAREGKKVALIDNDAQGSLTASLA</sequence>
<dbReference type="Gene3D" id="3.40.50.300">
    <property type="entry name" value="P-loop containing nucleotide triphosphate hydrolases"/>
    <property type="match status" value="1"/>
</dbReference>
<dbReference type="Proteomes" id="UP000431304">
    <property type="component" value="Unassembled WGS sequence"/>
</dbReference>
<feature type="domain" description="AAA" evidence="1">
    <location>
        <begin position="3"/>
        <end position="48"/>
    </location>
</feature>
<dbReference type="CDD" id="cd02042">
    <property type="entry name" value="ParAB_family"/>
    <property type="match status" value="1"/>
</dbReference>
<evidence type="ECO:0000259" key="1">
    <source>
        <dbReference type="Pfam" id="PF13614"/>
    </source>
</evidence>
<dbReference type="PANTHER" id="PTHR13696:SF99">
    <property type="entry name" value="COBYRINIC ACID AC-DIAMIDE SYNTHASE"/>
    <property type="match status" value="1"/>
</dbReference>
<reference evidence="2 4" key="1">
    <citation type="submission" date="2015-09" db="EMBL/GenBank/DDBJ databases">
        <authorList>
            <consortium name="Pathogen Informatics"/>
        </authorList>
    </citation>
    <scope>NUCLEOTIDE SEQUENCE [LARGE SCALE GENOMIC DNA]</scope>
    <source>
        <strain evidence="2 4">2789STDY5608891</strain>
    </source>
</reference>
<dbReference type="PANTHER" id="PTHR13696">
    <property type="entry name" value="P-LOOP CONTAINING NUCLEOSIDE TRIPHOSPHATE HYDROLASE"/>
    <property type="match status" value="1"/>
</dbReference>
<gene>
    <name evidence="2" type="primary">soj_5</name>
    <name evidence="2" type="ORF">ERS852448_01918</name>
    <name evidence="3" type="ORF">GKE72_14515</name>
</gene>
<protein>
    <submittedName>
        <fullName evidence="3">AAA family ATPase</fullName>
    </submittedName>
    <submittedName>
        <fullName evidence="2">Sporulation initiation inhibitor protein soj</fullName>
    </submittedName>
</protein>
<dbReference type="InterPro" id="IPR050678">
    <property type="entry name" value="DNA_Partitioning_ATPase"/>
</dbReference>
<reference evidence="3 5" key="2">
    <citation type="journal article" date="2019" name="Nat. Med.">
        <title>A library of human gut bacterial isolates paired with longitudinal multiomics data enables mechanistic microbiome research.</title>
        <authorList>
            <person name="Poyet M."/>
            <person name="Groussin M."/>
            <person name="Gibbons S.M."/>
            <person name="Avila-Pacheco J."/>
            <person name="Jiang X."/>
            <person name="Kearney S.M."/>
            <person name="Perrotta A.R."/>
            <person name="Berdy B."/>
            <person name="Zhao S."/>
            <person name="Lieberman T.D."/>
            <person name="Swanson P.K."/>
            <person name="Smith M."/>
            <person name="Roesemann S."/>
            <person name="Alexander J.E."/>
            <person name="Rich S.A."/>
            <person name="Livny J."/>
            <person name="Vlamakis H."/>
            <person name="Clish C."/>
            <person name="Bullock K."/>
            <person name="Deik A."/>
            <person name="Scott J."/>
            <person name="Pierce K.A."/>
            <person name="Xavier R.J."/>
            <person name="Alm E.J."/>
        </authorList>
    </citation>
    <scope>NUCLEOTIDE SEQUENCE [LARGE SCALE GENOMIC DNA]</scope>
    <source>
        <strain evidence="3 5">BIOML-A3</strain>
    </source>
</reference>
<evidence type="ECO:0000313" key="4">
    <source>
        <dbReference type="Proteomes" id="UP000095492"/>
    </source>
</evidence>
<dbReference type="Proteomes" id="UP000095492">
    <property type="component" value="Unassembled WGS sequence"/>
</dbReference>
<dbReference type="InterPro" id="IPR025669">
    <property type="entry name" value="AAA_dom"/>
</dbReference>
<name>A0A173U9L2_EUBRA</name>
<dbReference type="AlphaFoldDB" id="A0A173U9L2"/>